<evidence type="ECO:0000259" key="1">
    <source>
        <dbReference type="Pfam" id="PF13228"/>
    </source>
</evidence>
<sequence>MTAFIPGLELARRYYRNGIRPLDWLATPGQQLAEFTGGGVFHDGLGDLQPAREAPRWYPDDFPRARRIVRAALARPAGRWPRSPRDTSAPRP</sequence>
<feature type="domain" description="DUF4037" evidence="1">
    <location>
        <begin position="24"/>
        <end position="65"/>
    </location>
</feature>
<protein>
    <submittedName>
        <fullName evidence="2">DUF4037 domain-containing protein</fullName>
    </submittedName>
</protein>
<evidence type="ECO:0000313" key="2">
    <source>
        <dbReference type="EMBL" id="MFI6497057.1"/>
    </source>
</evidence>
<accession>A0ABW7YMX8</accession>
<comment type="caution">
    <text evidence="2">The sequence shown here is derived from an EMBL/GenBank/DDBJ whole genome shotgun (WGS) entry which is preliminary data.</text>
</comment>
<dbReference type="Pfam" id="PF13228">
    <property type="entry name" value="DUF4037"/>
    <property type="match status" value="1"/>
</dbReference>
<proteinExistence type="predicted"/>
<dbReference type="RefSeq" id="WP_397079645.1">
    <property type="nucleotide sequence ID" value="NZ_JBITGY010000002.1"/>
</dbReference>
<dbReference type="Proteomes" id="UP001612741">
    <property type="component" value="Unassembled WGS sequence"/>
</dbReference>
<dbReference type="EMBL" id="JBITGY010000002">
    <property type="protein sequence ID" value="MFI6497057.1"/>
    <property type="molecule type" value="Genomic_DNA"/>
</dbReference>
<gene>
    <name evidence="2" type="ORF">ACIBG2_06730</name>
</gene>
<name>A0ABW7YMX8_9ACTN</name>
<evidence type="ECO:0000313" key="3">
    <source>
        <dbReference type="Proteomes" id="UP001612741"/>
    </source>
</evidence>
<keyword evidence="3" id="KW-1185">Reference proteome</keyword>
<reference evidence="2 3" key="1">
    <citation type="submission" date="2024-10" db="EMBL/GenBank/DDBJ databases">
        <title>The Natural Products Discovery Center: Release of the First 8490 Sequenced Strains for Exploring Actinobacteria Biosynthetic Diversity.</title>
        <authorList>
            <person name="Kalkreuter E."/>
            <person name="Kautsar S.A."/>
            <person name="Yang D."/>
            <person name="Bader C.D."/>
            <person name="Teijaro C.N."/>
            <person name="Fluegel L."/>
            <person name="Davis C.M."/>
            <person name="Simpson J.R."/>
            <person name="Lauterbach L."/>
            <person name="Steele A.D."/>
            <person name="Gui C."/>
            <person name="Meng S."/>
            <person name="Li G."/>
            <person name="Viehrig K."/>
            <person name="Ye F."/>
            <person name="Su P."/>
            <person name="Kiefer A.F."/>
            <person name="Nichols A."/>
            <person name="Cepeda A.J."/>
            <person name="Yan W."/>
            <person name="Fan B."/>
            <person name="Jiang Y."/>
            <person name="Adhikari A."/>
            <person name="Zheng C.-J."/>
            <person name="Schuster L."/>
            <person name="Cowan T.M."/>
            <person name="Smanski M.J."/>
            <person name="Chevrette M.G."/>
            <person name="De Carvalho L.P.S."/>
            <person name="Shen B."/>
        </authorList>
    </citation>
    <scope>NUCLEOTIDE SEQUENCE [LARGE SCALE GENOMIC DNA]</scope>
    <source>
        <strain evidence="2 3">NPDC050545</strain>
    </source>
</reference>
<organism evidence="2 3">
    <name type="scientific">Nonomuraea typhae</name>
    <dbReference type="NCBI Taxonomy" id="2603600"/>
    <lineage>
        <taxon>Bacteria</taxon>
        <taxon>Bacillati</taxon>
        <taxon>Actinomycetota</taxon>
        <taxon>Actinomycetes</taxon>
        <taxon>Streptosporangiales</taxon>
        <taxon>Streptosporangiaceae</taxon>
        <taxon>Nonomuraea</taxon>
    </lineage>
</organism>
<dbReference type="InterPro" id="IPR025117">
    <property type="entry name" value="DUF4037"/>
</dbReference>